<reference evidence="4" key="1">
    <citation type="submission" date="2019-06" db="EMBL/GenBank/DDBJ databases">
        <title>Gordonia isolated from sludge of a wastewater treatment plant.</title>
        <authorList>
            <person name="Tamura T."/>
            <person name="Aoyama K."/>
            <person name="Kang Y."/>
            <person name="Saito S."/>
            <person name="Akiyama N."/>
            <person name="Yazawa K."/>
            <person name="Gonoi T."/>
            <person name="Mikami Y."/>
        </authorList>
    </citation>
    <scope>NUCLEOTIDE SEQUENCE [LARGE SCALE GENOMIC DNA]</scope>
    <source>
        <strain evidence="4">NBRC 107696</strain>
    </source>
</reference>
<dbReference type="RefSeq" id="WP_228461502.1">
    <property type="nucleotide sequence ID" value="NZ_BJOV01000005.1"/>
</dbReference>
<organism evidence="3 4">
    <name type="scientific">Gordonia spumicola</name>
    <dbReference type="NCBI Taxonomy" id="589161"/>
    <lineage>
        <taxon>Bacteria</taxon>
        <taxon>Bacillati</taxon>
        <taxon>Actinomycetota</taxon>
        <taxon>Actinomycetes</taxon>
        <taxon>Mycobacteriales</taxon>
        <taxon>Gordoniaceae</taxon>
        <taxon>Gordonia</taxon>
    </lineage>
</organism>
<dbReference type="SMART" id="SM00257">
    <property type="entry name" value="LysM"/>
    <property type="match status" value="1"/>
</dbReference>
<dbReference type="InterPro" id="IPR018392">
    <property type="entry name" value="LysM"/>
</dbReference>
<gene>
    <name evidence="3" type="ORF">nbrc107696_30310</name>
</gene>
<dbReference type="Proteomes" id="UP000444960">
    <property type="component" value="Unassembled WGS sequence"/>
</dbReference>
<feature type="transmembrane region" description="Helical" evidence="1">
    <location>
        <begin position="110"/>
        <end position="134"/>
    </location>
</feature>
<evidence type="ECO:0000313" key="4">
    <source>
        <dbReference type="Proteomes" id="UP000444960"/>
    </source>
</evidence>
<proteinExistence type="predicted"/>
<evidence type="ECO:0000313" key="3">
    <source>
        <dbReference type="EMBL" id="GEE02585.1"/>
    </source>
</evidence>
<sequence length="200" mass="21605">MSQALINRPVIRTTRDAERVRNMAMTCDISVIDESVRTDVTREADTELCRPTGRDRRRTALMEAASRRPEPHWEVRERRLVGAAGPLGSNASSAVSRRSNTAAVIRRRRIAGAVLVGAVMAGTVWILSIIAGSYGDAVTPDVPAATQVIHVRSGESLTDIARRIAPDLPTEGVVAQIRAMNGLDVSGLRVSQSLVAPAYR</sequence>
<dbReference type="AlphaFoldDB" id="A0A7I9VB86"/>
<keyword evidence="1" id="KW-1133">Transmembrane helix</keyword>
<protein>
    <submittedName>
        <fullName evidence="3">Peptidoglycan-binding protein LysM</fullName>
    </submittedName>
</protein>
<keyword evidence="1" id="KW-0472">Membrane</keyword>
<feature type="domain" description="LysM" evidence="2">
    <location>
        <begin position="148"/>
        <end position="197"/>
    </location>
</feature>
<evidence type="ECO:0000256" key="1">
    <source>
        <dbReference type="SAM" id="Phobius"/>
    </source>
</evidence>
<name>A0A7I9VB86_9ACTN</name>
<dbReference type="EMBL" id="BJOV01000005">
    <property type="protein sequence ID" value="GEE02585.1"/>
    <property type="molecule type" value="Genomic_DNA"/>
</dbReference>
<accession>A0A7I9VB86</accession>
<evidence type="ECO:0000259" key="2">
    <source>
        <dbReference type="SMART" id="SM00257"/>
    </source>
</evidence>
<keyword evidence="1" id="KW-0812">Transmembrane</keyword>
<keyword evidence="4" id="KW-1185">Reference proteome</keyword>
<dbReference type="Pfam" id="PF01476">
    <property type="entry name" value="LysM"/>
    <property type="match status" value="1"/>
</dbReference>
<comment type="caution">
    <text evidence="3">The sequence shown here is derived from an EMBL/GenBank/DDBJ whole genome shotgun (WGS) entry which is preliminary data.</text>
</comment>